<dbReference type="InterPro" id="IPR013094">
    <property type="entry name" value="AB_hydrolase_3"/>
</dbReference>
<dbReference type="PANTHER" id="PTHR48081">
    <property type="entry name" value="AB HYDROLASE SUPERFAMILY PROTEIN C4A8.06C"/>
    <property type="match status" value="1"/>
</dbReference>
<dbReference type="InterPro" id="IPR033140">
    <property type="entry name" value="Lipase_GDXG_put_SER_AS"/>
</dbReference>
<dbReference type="AlphaFoldDB" id="A0A225AB07"/>
<dbReference type="Proteomes" id="UP000214365">
    <property type="component" value="Unassembled WGS sequence"/>
</dbReference>
<sequence>MAIEFADESSIPNDWRTRQPGLTIWLIYAVPRTLLQLLFYSLYYIPSSLRQNSTWTYRQALKTQLVKTIYAGPITECGYTQALSLEAGKTGDQWVVLKPASPNFYRGPFASSSTVSPEILGGTWYPDVPPTTAAAADDGGDNLVILSFHSGSFLWITGRPSDSGFVADTLNKAVSPGTRSFWPQYRLAGARENSTTYPGPMQDAITAYVYLVRDLGISPRRIVLAGDSSGGTIAMALLRYLDSLNRSLHAEDASEAGFDLAILPPPRACLMFSPSIEYTVEGDSRTAKENRNGRTDYCSGCMMAWGAAAFAPPGIVRLDDPYLSPALHPFATPVPLFVQAGGGEVLCDSIRGFAEAMSAVPGNTVEYMEVPVLLLGGHGKIALYLTPLLLARAWSVTSVVRNAEHESEILKLGEGHPGKVSVLLSSLDDVKTQADAQAILDKVRPEYVVWAAGAGGKGGAQRTYAIDQDAAKHFISSSFATPSVTKFLLISHMGSRKTQASWIPDAAWERTKKLWSSVLPDYARAKWEADQLQTALAAVVKRREPNRKFQSISLRPGLLTDEPATGKVELGRVSAVEGSVSREDVAIVADRLLARDDTEGWIDLLGGQEPVDEAVERVAKGKIDAIGDEDVEGMIKKFGL</sequence>
<dbReference type="STRING" id="1441469.A0A225AB07"/>
<dbReference type="InterPro" id="IPR050300">
    <property type="entry name" value="GDXG_lipolytic_enzyme"/>
</dbReference>
<comment type="caution">
    <text evidence="6">The sequence shown here is derived from an EMBL/GenBank/DDBJ whole genome shotgun (WGS) entry which is preliminary data.</text>
</comment>
<dbReference type="Gene3D" id="3.40.50.1820">
    <property type="entry name" value="alpha/beta hydrolase"/>
    <property type="match status" value="1"/>
</dbReference>
<dbReference type="SUPFAM" id="SSF53474">
    <property type="entry name" value="alpha/beta-Hydrolases"/>
    <property type="match status" value="1"/>
</dbReference>
<dbReference type="EMBL" id="LFMY01000012">
    <property type="protein sequence ID" value="OKL57410.1"/>
    <property type="molecule type" value="Genomic_DNA"/>
</dbReference>
<evidence type="ECO:0000313" key="6">
    <source>
        <dbReference type="EMBL" id="OKL57410.1"/>
    </source>
</evidence>
<dbReference type="GeneID" id="31007407"/>
<dbReference type="InterPro" id="IPR016040">
    <property type="entry name" value="NAD(P)-bd_dom"/>
</dbReference>
<accession>A0A225AB07</accession>
<dbReference type="Gene3D" id="3.40.50.720">
    <property type="entry name" value="NAD(P)-binding Rossmann-like Domain"/>
    <property type="match status" value="1"/>
</dbReference>
<dbReference type="GO" id="GO:0016787">
    <property type="term" value="F:hydrolase activity"/>
    <property type="evidence" value="ECO:0007669"/>
    <property type="project" value="UniProtKB-KW"/>
</dbReference>
<name>A0A225AB07_TALAT</name>
<keyword evidence="7" id="KW-1185">Reference proteome</keyword>
<gene>
    <name evidence="6" type="ORF">UA08_07651</name>
</gene>
<dbReference type="PANTHER" id="PTHR48081:SF8">
    <property type="entry name" value="ALPHA_BETA HYDROLASE FOLD-3 DOMAIN-CONTAINING PROTEIN-RELATED"/>
    <property type="match status" value="1"/>
</dbReference>
<dbReference type="RefSeq" id="XP_020117531.1">
    <property type="nucleotide sequence ID" value="XM_020262568.1"/>
</dbReference>
<evidence type="ECO:0000259" key="4">
    <source>
        <dbReference type="Pfam" id="PF07859"/>
    </source>
</evidence>
<comment type="similarity">
    <text evidence="1">Belongs to the 'GDXG' lipolytic enzyme family.</text>
</comment>
<evidence type="ECO:0000256" key="3">
    <source>
        <dbReference type="PROSITE-ProRule" id="PRU10038"/>
    </source>
</evidence>
<evidence type="ECO:0008006" key="8">
    <source>
        <dbReference type="Google" id="ProtNLM"/>
    </source>
</evidence>
<dbReference type="OrthoDB" id="10254604at2759"/>
<dbReference type="PROSITE" id="PS01174">
    <property type="entry name" value="LIPASE_GDXG_SER"/>
    <property type="match status" value="1"/>
</dbReference>
<protein>
    <recommendedName>
        <fullName evidence="8">Alpha/beta hydrolase fold-3 domain-containing protein</fullName>
    </recommendedName>
</protein>
<reference evidence="6 7" key="1">
    <citation type="submission" date="2015-06" db="EMBL/GenBank/DDBJ databases">
        <title>Talaromyces atroroseus IBT 11181 draft genome.</title>
        <authorList>
            <person name="Rasmussen K.B."/>
            <person name="Rasmussen S."/>
            <person name="Petersen B."/>
            <person name="Sicheritz-Ponten T."/>
            <person name="Mortensen U.H."/>
            <person name="Thrane U."/>
        </authorList>
    </citation>
    <scope>NUCLEOTIDE SEQUENCE [LARGE SCALE GENOMIC DNA]</scope>
    <source>
        <strain evidence="6 7">IBT 11181</strain>
    </source>
</reference>
<keyword evidence="2" id="KW-0378">Hydrolase</keyword>
<evidence type="ECO:0000259" key="5">
    <source>
        <dbReference type="Pfam" id="PF13460"/>
    </source>
</evidence>
<feature type="domain" description="Alpha/beta hydrolase fold-3" evidence="4">
    <location>
        <begin position="146"/>
        <end position="371"/>
    </location>
</feature>
<dbReference type="InterPro" id="IPR029058">
    <property type="entry name" value="AB_hydrolase_fold"/>
</dbReference>
<organism evidence="6 7">
    <name type="scientific">Talaromyces atroroseus</name>
    <dbReference type="NCBI Taxonomy" id="1441469"/>
    <lineage>
        <taxon>Eukaryota</taxon>
        <taxon>Fungi</taxon>
        <taxon>Dikarya</taxon>
        <taxon>Ascomycota</taxon>
        <taxon>Pezizomycotina</taxon>
        <taxon>Eurotiomycetes</taxon>
        <taxon>Eurotiomycetidae</taxon>
        <taxon>Eurotiales</taxon>
        <taxon>Trichocomaceae</taxon>
        <taxon>Talaromyces</taxon>
        <taxon>Talaromyces sect. Trachyspermi</taxon>
    </lineage>
</organism>
<evidence type="ECO:0000313" key="7">
    <source>
        <dbReference type="Proteomes" id="UP000214365"/>
    </source>
</evidence>
<dbReference type="Pfam" id="PF07859">
    <property type="entry name" value="Abhydrolase_3"/>
    <property type="match status" value="1"/>
</dbReference>
<proteinExistence type="inferred from homology"/>
<dbReference type="SUPFAM" id="SSF51735">
    <property type="entry name" value="NAD(P)-binding Rossmann-fold domains"/>
    <property type="match status" value="1"/>
</dbReference>
<feature type="domain" description="NAD(P)-binding" evidence="5">
    <location>
        <begin position="376"/>
        <end position="594"/>
    </location>
</feature>
<dbReference type="Pfam" id="PF13460">
    <property type="entry name" value="NAD_binding_10"/>
    <property type="match status" value="1"/>
</dbReference>
<evidence type="ECO:0000256" key="1">
    <source>
        <dbReference type="ARBA" id="ARBA00010515"/>
    </source>
</evidence>
<dbReference type="InterPro" id="IPR036291">
    <property type="entry name" value="NAD(P)-bd_dom_sf"/>
</dbReference>
<evidence type="ECO:0000256" key="2">
    <source>
        <dbReference type="ARBA" id="ARBA00022801"/>
    </source>
</evidence>
<feature type="active site" evidence="3">
    <location>
        <position position="228"/>
    </location>
</feature>